<feature type="domain" description="XdhC Rossmann" evidence="3">
    <location>
        <begin position="110"/>
        <end position="257"/>
    </location>
</feature>
<dbReference type="RefSeq" id="WP_141356396.1">
    <property type="nucleotide sequence ID" value="NZ_BAAAWM010000001.1"/>
</dbReference>
<sequence>MLSWIEAVTALRNERRPGVLATVTAVRGHAPREPGAKMVISSQEIFGTIGGGNLEMAVMEWARQMIAVGEGQPQSISMKLSDKAPAKFGRQCCGGEVTVLLEPLPVVATVAIFGVGNVGMELARILSRHDLELHLVDSRPEFLEELPVLEPSVAQIQPAVAVLGEQVLSALPDGAHVLIMTHDHAEDFHLCDAALRHPGLGSIGLIGSSAKWARFQKNLGASGFSDRQIAAIQCPIGIEQVRGKQPAVIAVSVAAELLARITDAAKQPVPDAEPAQNPEPARSEAKMRIV</sequence>
<dbReference type="Proteomes" id="UP000316242">
    <property type="component" value="Unassembled WGS sequence"/>
</dbReference>
<dbReference type="Gene3D" id="3.40.50.720">
    <property type="entry name" value="NAD(P)-binding Rossmann-like Domain"/>
    <property type="match status" value="1"/>
</dbReference>
<gene>
    <name evidence="4" type="ORF">ANI01nite_09480</name>
</gene>
<dbReference type="EMBL" id="BJNE01000002">
    <property type="protein sequence ID" value="GEC11745.1"/>
    <property type="molecule type" value="Genomic_DNA"/>
</dbReference>
<organism evidence="4 5">
    <name type="scientific">Glutamicibacter nicotianae</name>
    <name type="common">Arthrobacter nicotianae</name>
    <dbReference type="NCBI Taxonomy" id="37929"/>
    <lineage>
        <taxon>Bacteria</taxon>
        <taxon>Bacillati</taxon>
        <taxon>Actinomycetota</taxon>
        <taxon>Actinomycetes</taxon>
        <taxon>Micrococcales</taxon>
        <taxon>Micrococcaceae</taxon>
        <taxon>Glutamicibacter</taxon>
    </lineage>
</organism>
<dbReference type="Pfam" id="PF13478">
    <property type="entry name" value="XdhC_C"/>
    <property type="match status" value="1"/>
</dbReference>
<evidence type="ECO:0000259" key="2">
    <source>
        <dbReference type="Pfam" id="PF02625"/>
    </source>
</evidence>
<dbReference type="NCBIfam" id="TIGR02964">
    <property type="entry name" value="xanthine_xdhC"/>
    <property type="match status" value="1"/>
</dbReference>
<evidence type="ECO:0000313" key="5">
    <source>
        <dbReference type="Proteomes" id="UP000316242"/>
    </source>
</evidence>
<dbReference type="PANTHER" id="PTHR30388:SF6">
    <property type="entry name" value="XANTHINE DEHYDROGENASE SUBUNIT A-RELATED"/>
    <property type="match status" value="1"/>
</dbReference>
<protein>
    <submittedName>
        <fullName evidence="4">Xanthine dehydrogenase accessory protein XdhC</fullName>
    </submittedName>
</protein>
<dbReference type="SUPFAM" id="SSF51735">
    <property type="entry name" value="NAD(P)-binding Rossmann-fold domains"/>
    <property type="match status" value="1"/>
</dbReference>
<dbReference type="InterPro" id="IPR052698">
    <property type="entry name" value="MoCofactor_Util/Proc"/>
</dbReference>
<feature type="compositionally biased region" description="Basic and acidic residues" evidence="1">
    <location>
        <begin position="281"/>
        <end position="290"/>
    </location>
</feature>
<dbReference type="InterPro" id="IPR014308">
    <property type="entry name" value="Xanthine_DH_XdhC"/>
</dbReference>
<keyword evidence="5" id="KW-1185">Reference proteome</keyword>
<evidence type="ECO:0000256" key="1">
    <source>
        <dbReference type="SAM" id="MobiDB-lite"/>
    </source>
</evidence>
<dbReference type="InterPro" id="IPR027051">
    <property type="entry name" value="XdhC_Rossmann_dom"/>
</dbReference>
<feature type="region of interest" description="Disordered" evidence="1">
    <location>
        <begin position="268"/>
        <end position="290"/>
    </location>
</feature>
<proteinExistence type="predicted"/>
<feature type="domain" description="XdhC- CoxI" evidence="2">
    <location>
        <begin position="12"/>
        <end position="71"/>
    </location>
</feature>
<evidence type="ECO:0000259" key="3">
    <source>
        <dbReference type="Pfam" id="PF13478"/>
    </source>
</evidence>
<dbReference type="InterPro" id="IPR036291">
    <property type="entry name" value="NAD(P)-bd_dom_sf"/>
</dbReference>
<evidence type="ECO:0000313" key="4">
    <source>
        <dbReference type="EMBL" id="GEC11745.1"/>
    </source>
</evidence>
<reference evidence="4 5" key="1">
    <citation type="submission" date="2019-06" db="EMBL/GenBank/DDBJ databases">
        <title>Whole genome shotgun sequence of Glutamicibacter nicotianae NBRC 14234.</title>
        <authorList>
            <person name="Hosoyama A."/>
            <person name="Uohara A."/>
            <person name="Ohji S."/>
            <person name="Ichikawa N."/>
        </authorList>
    </citation>
    <scope>NUCLEOTIDE SEQUENCE [LARGE SCALE GENOMIC DNA]</scope>
    <source>
        <strain evidence="4 5">NBRC 14234</strain>
    </source>
</reference>
<comment type="caution">
    <text evidence="4">The sequence shown here is derived from an EMBL/GenBank/DDBJ whole genome shotgun (WGS) entry which is preliminary data.</text>
</comment>
<dbReference type="InterPro" id="IPR003777">
    <property type="entry name" value="XdhC_CoxI"/>
</dbReference>
<dbReference type="PANTHER" id="PTHR30388">
    <property type="entry name" value="ALDEHYDE OXIDOREDUCTASE MOLYBDENUM COFACTOR ASSEMBLY PROTEIN"/>
    <property type="match status" value="1"/>
</dbReference>
<dbReference type="Pfam" id="PF02625">
    <property type="entry name" value="XdhC_CoxI"/>
    <property type="match status" value="1"/>
</dbReference>
<accession>A0ABQ0RJN5</accession>
<name>A0ABQ0RJN5_GLUNI</name>